<dbReference type="EMBL" id="JBJKTR010000021">
    <property type="protein sequence ID" value="KAL3329297.1"/>
    <property type="molecule type" value="Genomic_DNA"/>
</dbReference>
<protein>
    <submittedName>
        <fullName evidence="1">Uncharacterized protein</fullName>
    </submittedName>
</protein>
<evidence type="ECO:0000313" key="2">
    <source>
        <dbReference type="Proteomes" id="UP001627284"/>
    </source>
</evidence>
<proteinExistence type="predicted"/>
<dbReference type="PANTHER" id="PTHR15157">
    <property type="entry name" value="UV RADIATION RESISTANCE-ASSOCIATED GENE PROTEIN"/>
    <property type="match status" value="1"/>
</dbReference>
<accession>A0ABD2RBW3</accession>
<dbReference type="Proteomes" id="UP001627284">
    <property type="component" value="Unassembled WGS sequence"/>
</dbReference>
<dbReference type="AlphaFoldDB" id="A0ABD2RBW3"/>
<reference evidence="1 2" key="1">
    <citation type="submission" date="2024-05" db="EMBL/GenBank/DDBJ databases">
        <title>De novo assembly of an allotetraploid wild potato.</title>
        <authorList>
            <person name="Hosaka A.J."/>
        </authorList>
    </citation>
    <scope>NUCLEOTIDE SEQUENCE [LARGE SCALE GENOMIC DNA]</scope>
    <source>
        <tissue evidence="1">Young leaves</tissue>
    </source>
</reference>
<comment type="caution">
    <text evidence="1">The sequence shown here is derived from an EMBL/GenBank/DDBJ whole genome shotgun (WGS) entry which is preliminary data.</text>
</comment>
<name>A0ABD2RBW3_9SOLN</name>
<organism evidence="1 2">
    <name type="scientific">Solanum stoloniferum</name>
    <dbReference type="NCBI Taxonomy" id="62892"/>
    <lineage>
        <taxon>Eukaryota</taxon>
        <taxon>Viridiplantae</taxon>
        <taxon>Streptophyta</taxon>
        <taxon>Embryophyta</taxon>
        <taxon>Tracheophyta</taxon>
        <taxon>Spermatophyta</taxon>
        <taxon>Magnoliopsida</taxon>
        <taxon>eudicotyledons</taxon>
        <taxon>Gunneridae</taxon>
        <taxon>Pentapetalae</taxon>
        <taxon>asterids</taxon>
        <taxon>lamiids</taxon>
        <taxon>Solanales</taxon>
        <taxon>Solanaceae</taxon>
        <taxon>Solanoideae</taxon>
        <taxon>Solaneae</taxon>
        <taxon>Solanum</taxon>
    </lineage>
</organism>
<gene>
    <name evidence="1" type="ORF">AABB24_036411</name>
</gene>
<keyword evidence="2" id="KW-1185">Reference proteome</keyword>
<dbReference type="PANTHER" id="PTHR15157:SF24">
    <property type="entry name" value="VACUOLAR PROTEIN SORTING 38"/>
    <property type="match status" value="1"/>
</dbReference>
<evidence type="ECO:0000313" key="1">
    <source>
        <dbReference type="EMBL" id="KAL3329297.1"/>
    </source>
</evidence>
<sequence>MKEKLDSRKLVMGNMSMHSKVVKEKVKKQEEQLSNDIRSLLVAGTSLSAARKRMQDESRSLAGERGYGQLRTLQRVFRTRQQYMVSQVHMLYPVRVAIGQAPEQELEFFNYSSNSGLQV</sequence>